<gene>
    <name evidence="1" type="ORF">A2834_00445</name>
</gene>
<sequence length="186" mass="21201">MLKEFPRGLEDSSGRIAEFFLFGKVRTGDPHYQKEARDCLAITDPQAREICAIRLIRKRQPSDPKNPKKLVMKDLLFETAAFLDLKSKEELERLEVLTTIDSIADFVCHADLITLLKERNSDSFRIAKLDYSKHPKTLEDPESSKADLLVGDIPDPAENPRAYKERIIEIAQHNAKILKTKMPVGL</sequence>
<dbReference type="Proteomes" id="UP000179251">
    <property type="component" value="Unassembled WGS sequence"/>
</dbReference>
<comment type="caution">
    <text evidence="1">The sequence shown here is derived from an EMBL/GenBank/DDBJ whole genome shotgun (WGS) entry which is preliminary data.</text>
</comment>
<protein>
    <submittedName>
        <fullName evidence="1">Uncharacterized protein</fullName>
    </submittedName>
</protein>
<proteinExistence type="predicted"/>
<evidence type="ECO:0000313" key="2">
    <source>
        <dbReference type="Proteomes" id="UP000179251"/>
    </source>
</evidence>
<accession>A0A1F5VEU7</accession>
<organism evidence="1 2">
    <name type="scientific">Candidatus Giovannonibacteria bacterium RIFCSPHIGHO2_01_FULL_45_23</name>
    <dbReference type="NCBI Taxonomy" id="1798325"/>
    <lineage>
        <taxon>Bacteria</taxon>
        <taxon>Candidatus Giovannoniibacteriota</taxon>
    </lineage>
</organism>
<dbReference type="EMBL" id="MFHD01000024">
    <property type="protein sequence ID" value="OGF61936.1"/>
    <property type="molecule type" value="Genomic_DNA"/>
</dbReference>
<name>A0A1F5VEU7_9BACT</name>
<dbReference type="STRING" id="1798325.A2834_00445"/>
<evidence type="ECO:0000313" key="1">
    <source>
        <dbReference type="EMBL" id="OGF61936.1"/>
    </source>
</evidence>
<reference evidence="1 2" key="1">
    <citation type="journal article" date="2016" name="Nat. Commun.">
        <title>Thousands of microbial genomes shed light on interconnected biogeochemical processes in an aquifer system.</title>
        <authorList>
            <person name="Anantharaman K."/>
            <person name="Brown C.T."/>
            <person name="Hug L.A."/>
            <person name="Sharon I."/>
            <person name="Castelle C.J."/>
            <person name="Probst A.J."/>
            <person name="Thomas B.C."/>
            <person name="Singh A."/>
            <person name="Wilkins M.J."/>
            <person name="Karaoz U."/>
            <person name="Brodie E.L."/>
            <person name="Williams K.H."/>
            <person name="Hubbard S.S."/>
            <person name="Banfield J.F."/>
        </authorList>
    </citation>
    <scope>NUCLEOTIDE SEQUENCE [LARGE SCALE GENOMIC DNA]</scope>
</reference>
<dbReference type="AlphaFoldDB" id="A0A1F5VEU7"/>